<protein>
    <submittedName>
        <fullName evidence="1">Uncharacterized protein</fullName>
    </submittedName>
</protein>
<name>A0AAF0CWY2_9ENTE</name>
<dbReference type="RefSeq" id="WP_275470204.1">
    <property type="nucleotide sequence ID" value="NZ_CP110233.1"/>
</dbReference>
<dbReference type="Proteomes" id="UP001179647">
    <property type="component" value="Plasmid unnamed1"/>
</dbReference>
<proteinExistence type="predicted"/>
<organism evidence="1 2">
    <name type="scientific">Vagococcus intermedius</name>
    <dbReference type="NCBI Taxonomy" id="2991418"/>
    <lineage>
        <taxon>Bacteria</taxon>
        <taxon>Bacillati</taxon>
        <taxon>Bacillota</taxon>
        <taxon>Bacilli</taxon>
        <taxon>Lactobacillales</taxon>
        <taxon>Enterococcaceae</taxon>
        <taxon>Vagococcus</taxon>
    </lineage>
</organism>
<sequence>MKKMIDSIKTIVSPFSMLAILIAFLMLLVKILEAFWSFLGTIL</sequence>
<geneLocation type="plasmid" evidence="1 2">
    <name>unnamed1</name>
</geneLocation>
<keyword evidence="2" id="KW-1185">Reference proteome</keyword>
<reference evidence="1" key="1">
    <citation type="submission" date="2022-10" db="EMBL/GenBank/DDBJ databases">
        <title>Vagococcus sp. isolated from poultry meat.</title>
        <authorList>
            <person name="Johansson P."/>
            <person name="Bjorkroth J."/>
        </authorList>
    </citation>
    <scope>NUCLEOTIDE SEQUENCE</scope>
    <source>
        <strain evidence="1">STAA11</strain>
        <plasmid evidence="1">unnamed1</plasmid>
    </source>
</reference>
<evidence type="ECO:0000313" key="1">
    <source>
        <dbReference type="EMBL" id="WEG74404.1"/>
    </source>
</evidence>
<dbReference type="EMBL" id="CP110233">
    <property type="protein sequence ID" value="WEG74404.1"/>
    <property type="molecule type" value="Genomic_DNA"/>
</dbReference>
<dbReference type="KEGG" id="vie:OL234_10600"/>
<evidence type="ECO:0000313" key="2">
    <source>
        <dbReference type="Proteomes" id="UP001179647"/>
    </source>
</evidence>
<gene>
    <name evidence="1" type="ORF">OL234_10600</name>
</gene>
<keyword evidence="1" id="KW-0614">Plasmid</keyword>
<dbReference type="AlphaFoldDB" id="A0AAF0CWY2"/>
<accession>A0AAF0CWY2</accession>